<protein>
    <submittedName>
        <fullName evidence="1">Uncharacterized protein</fullName>
    </submittedName>
</protein>
<evidence type="ECO:0000313" key="1">
    <source>
        <dbReference type="EMBL" id="KOF21343.1"/>
    </source>
</evidence>
<evidence type="ECO:0000313" key="2">
    <source>
        <dbReference type="Proteomes" id="UP000037425"/>
    </source>
</evidence>
<reference evidence="2" key="1">
    <citation type="submission" date="2015-07" db="EMBL/GenBank/DDBJ databases">
        <title>Whole genome sequence of an Ensifer adhaerens strain isolated from a cave pool in the Wind Cave National Park.</title>
        <authorList>
            <person name="Eng W.W.H."/>
            <person name="Gan H.M."/>
            <person name="Barton H.A."/>
            <person name="Savka M.A."/>
        </authorList>
    </citation>
    <scope>NUCLEOTIDE SEQUENCE [LARGE SCALE GENOMIC DNA]</scope>
    <source>
        <strain evidence="2">SD006</strain>
    </source>
</reference>
<proteinExistence type="predicted"/>
<dbReference type="Proteomes" id="UP000037425">
    <property type="component" value="Unassembled WGS sequence"/>
</dbReference>
<organism evidence="1 2">
    <name type="scientific">Ensifer adhaerens</name>
    <name type="common">Sinorhizobium morelense</name>
    <dbReference type="NCBI Taxonomy" id="106592"/>
    <lineage>
        <taxon>Bacteria</taxon>
        <taxon>Pseudomonadati</taxon>
        <taxon>Pseudomonadota</taxon>
        <taxon>Alphaproteobacteria</taxon>
        <taxon>Hyphomicrobiales</taxon>
        <taxon>Rhizobiaceae</taxon>
        <taxon>Sinorhizobium/Ensifer group</taxon>
        <taxon>Ensifer</taxon>
    </lineage>
</organism>
<gene>
    <name evidence="1" type="ORF">AC244_08325</name>
</gene>
<sequence>MRSLTALGGARRTTVSGFKYLVPASLLGLLLVSSGCSSAGMAESPLFSSAGSEAAVSTPSVAPGGGKLIRGAGAGDIVEPLPARKRVTAYLGRAPYICSPSGFGHRSRCFLRSSL</sequence>
<dbReference type="RefSeq" id="WP_053248281.1">
    <property type="nucleotide sequence ID" value="NZ_LGAP01000002.1"/>
</dbReference>
<dbReference type="EMBL" id="LGAP01000002">
    <property type="protein sequence ID" value="KOF21343.1"/>
    <property type="molecule type" value="Genomic_DNA"/>
</dbReference>
<name>A0A0L8C3H0_ENSAD</name>
<dbReference type="PATRIC" id="fig|106592.7.peg.3330"/>
<dbReference type="AlphaFoldDB" id="A0A0L8C3H0"/>
<accession>A0A0L8C3H0</accession>
<comment type="caution">
    <text evidence="1">The sequence shown here is derived from an EMBL/GenBank/DDBJ whole genome shotgun (WGS) entry which is preliminary data.</text>
</comment>